<evidence type="ECO:0008006" key="3">
    <source>
        <dbReference type="Google" id="ProtNLM"/>
    </source>
</evidence>
<gene>
    <name evidence="1" type="primary">SMKI04G1330</name>
    <name evidence="1" type="ORF">SMKI_04G1330</name>
</gene>
<evidence type="ECO:0000313" key="1">
    <source>
        <dbReference type="EMBL" id="CAI4037799.1"/>
    </source>
</evidence>
<name>A0AA35IVP1_SACMI</name>
<proteinExistence type="predicted"/>
<dbReference type="EMBL" id="OX365760">
    <property type="protein sequence ID" value="CAI4037799.1"/>
    <property type="molecule type" value="Genomic_DNA"/>
</dbReference>
<dbReference type="Proteomes" id="UP001161438">
    <property type="component" value="Chromosome 4"/>
</dbReference>
<sequence length="349" mass="41277">MQRFVNRFVSTPRISRKFQEFFPKKKTINRVLFQLDTRLTYREMYPIFLHVSQTTNEESISLKKKFPYIKSSDIMQMRSALITLRMQNKFVHKDLLVMEDRLLNIAAELGSNDAISILSFKVVHEHEKENVEYKDENDVETANRFIKKLYARNHHLTIKLIGDLFFEHKTFEKAEKYYREFLKLENSTKIAGEVYGKLGEIQIKQINGFLKAENSWLKSIELLEIERSSRWYFLLAKLYLSSEPMRAKALLEKCASIGFKESFKTLGFLELNYFQNHERANEWFKLGMEIMDLECFFGFFDCCLKVGNIVSARNCLESLKKLGSDDNRKTIINTFFESRKDSMKLLEKA</sequence>
<organism evidence="1 2">
    <name type="scientific">Saccharomyces mikatae IFO 1815</name>
    <dbReference type="NCBI Taxonomy" id="226126"/>
    <lineage>
        <taxon>Eukaryota</taxon>
        <taxon>Fungi</taxon>
        <taxon>Dikarya</taxon>
        <taxon>Ascomycota</taxon>
        <taxon>Saccharomycotina</taxon>
        <taxon>Saccharomycetes</taxon>
        <taxon>Saccharomycetales</taxon>
        <taxon>Saccharomycetaceae</taxon>
        <taxon>Saccharomyces</taxon>
    </lineage>
</organism>
<protein>
    <recommendedName>
        <fullName evidence="3">Mss2p</fullName>
    </recommendedName>
</protein>
<accession>A0AA35IVP1</accession>
<evidence type="ECO:0000313" key="2">
    <source>
        <dbReference type="Proteomes" id="UP001161438"/>
    </source>
</evidence>
<dbReference type="GeneID" id="80917010"/>
<dbReference type="RefSeq" id="XP_056080914.1">
    <property type="nucleotide sequence ID" value="XM_056226661.1"/>
</dbReference>
<dbReference type="AlphaFoldDB" id="A0AA35IVP1"/>
<keyword evidence="2" id="KW-1185">Reference proteome</keyword>
<dbReference type="Gene3D" id="1.25.40.10">
    <property type="entry name" value="Tetratricopeptide repeat domain"/>
    <property type="match status" value="1"/>
</dbReference>
<reference evidence="1" key="1">
    <citation type="submission" date="2022-10" db="EMBL/GenBank/DDBJ databases">
        <authorList>
            <person name="Byrne P K."/>
        </authorList>
    </citation>
    <scope>NUCLEOTIDE SEQUENCE</scope>
    <source>
        <strain evidence="1">IFO1815</strain>
    </source>
</reference>
<dbReference type="InterPro" id="IPR011990">
    <property type="entry name" value="TPR-like_helical_dom_sf"/>
</dbReference>
<dbReference type="SUPFAM" id="SSF81901">
    <property type="entry name" value="HCP-like"/>
    <property type="match status" value="1"/>
</dbReference>